<dbReference type="Proteomes" id="UP000343335">
    <property type="component" value="Unassembled WGS sequence"/>
</dbReference>
<gene>
    <name evidence="1" type="ORF">PCO31010_00788</name>
</gene>
<accession>A0A5E4SJ77</accession>
<sequence>MVTTIHCQFSDATEQSIIAVFGTQQDPGHYPSQGAIPSDDERYIAYFDSLGSSMQQYMIKPGE</sequence>
<evidence type="ECO:0000313" key="2">
    <source>
        <dbReference type="Proteomes" id="UP000343335"/>
    </source>
</evidence>
<dbReference type="EMBL" id="CABPSA010000001">
    <property type="protein sequence ID" value="VVD74288.1"/>
    <property type="molecule type" value="Genomic_DNA"/>
</dbReference>
<reference evidence="1 2" key="1">
    <citation type="submission" date="2019-08" db="EMBL/GenBank/DDBJ databases">
        <authorList>
            <person name="Peeters C."/>
        </authorList>
    </citation>
    <scope>NUCLEOTIDE SEQUENCE [LARGE SCALE GENOMIC DNA]</scope>
    <source>
        <strain evidence="1 2">LMG 31010</strain>
    </source>
</reference>
<name>A0A5E4SJ77_9BURK</name>
<evidence type="ECO:0000313" key="1">
    <source>
        <dbReference type="EMBL" id="VVD74288.1"/>
    </source>
</evidence>
<proteinExistence type="predicted"/>
<dbReference type="AlphaFoldDB" id="A0A5E4SJ77"/>
<protein>
    <submittedName>
        <fullName evidence="1">Uncharacterized protein</fullName>
    </submittedName>
</protein>
<organism evidence="1 2">
    <name type="scientific">Pandoraea commovens</name>
    <dbReference type="NCBI Taxonomy" id="2508289"/>
    <lineage>
        <taxon>Bacteria</taxon>
        <taxon>Pseudomonadati</taxon>
        <taxon>Pseudomonadota</taxon>
        <taxon>Betaproteobacteria</taxon>
        <taxon>Burkholderiales</taxon>
        <taxon>Burkholderiaceae</taxon>
        <taxon>Pandoraea</taxon>
    </lineage>
</organism>